<protein>
    <submittedName>
        <fullName evidence="2">Chemotaxis protein CheW</fullName>
    </submittedName>
</protein>
<name>A0A941JNN8_9CHRO</name>
<gene>
    <name evidence="2" type="ORF">DSM107014_00945</name>
</gene>
<feature type="domain" description="CheW-like" evidence="1">
    <location>
        <begin position="10"/>
        <end position="154"/>
    </location>
</feature>
<dbReference type="EMBL" id="JADQBC010000003">
    <property type="protein sequence ID" value="MBR8826468.1"/>
    <property type="molecule type" value="Genomic_DNA"/>
</dbReference>
<evidence type="ECO:0000313" key="2">
    <source>
        <dbReference type="EMBL" id="MBR8826468.1"/>
    </source>
</evidence>
<organism evidence="2 3">
    <name type="scientific">Gomphosphaeria aponina SAG 52.96 = DSM 107014</name>
    <dbReference type="NCBI Taxonomy" id="1521640"/>
    <lineage>
        <taxon>Bacteria</taxon>
        <taxon>Bacillati</taxon>
        <taxon>Cyanobacteriota</taxon>
        <taxon>Cyanophyceae</taxon>
        <taxon>Oscillatoriophycideae</taxon>
        <taxon>Chroococcales</taxon>
        <taxon>Gomphosphaeriaceae</taxon>
        <taxon>Gomphosphaeria</taxon>
    </lineage>
</organism>
<dbReference type="AlphaFoldDB" id="A0A941JNN8"/>
<dbReference type="GO" id="GO:0006935">
    <property type="term" value="P:chemotaxis"/>
    <property type="evidence" value="ECO:0007669"/>
    <property type="project" value="InterPro"/>
</dbReference>
<evidence type="ECO:0000259" key="1">
    <source>
        <dbReference type="PROSITE" id="PS50851"/>
    </source>
</evidence>
<dbReference type="Proteomes" id="UP000767446">
    <property type="component" value="Unassembled WGS sequence"/>
</dbReference>
<dbReference type="Pfam" id="PF01584">
    <property type="entry name" value="CheW"/>
    <property type="match status" value="1"/>
</dbReference>
<dbReference type="InterPro" id="IPR036061">
    <property type="entry name" value="CheW-like_dom_sf"/>
</dbReference>
<dbReference type="PROSITE" id="PS50851">
    <property type="entry name" value="CHEW"/>
    <property type="match status" value="1"/>
</dbReference>
<sequence>MNSKILKNKLLKLVVFPVGSLNVAFTIESVQKVIKSTQVYGSGLSHLGIAHIEDREITVIDLHKRLFSTSQPIPSEAKTYLILAKNSSGEQFGIIVNQTPSLVDVPLSSVRVLPESYRRADTLKIASHVTVVSQETEEKTIFILDTDQLIAQIV</sequence>
<dbReference type="InterPro" id="IPR002545">
    <property type="entry name" value="CheW-lke_dom"/>
</dbReference>
<dbReference type="SMART" id="SM00260">
    <property type="entry name" value="CheW"/>
    <property type="match status" value="1"/>
</dbReference>
<comment type="caution">
    <text evidence="2">The sequence shown here is derived from an EMBL/GenBank/DDBJ whole genome shotgun (WGS) entry which is preliminary data.</text>
</comment>
<dbReference type="GO" id="GO:0007165">
    <property type="term" value="P:signal transduction"/>
    <property type="evidence" value="ECO:0007669"/>
    <property type="project" value="InterPro"/>
</dbReference>
<reference evidence="2" key="1">
    <citation type="submission" date="2021-02" db="EMBL/GenBank/DDBJ databases">
        <title>Metagenome analyses of Stigonema ocellatum DSM 106950, Chlorogloea purpurea SAG 13.99 and Gomphosphaeria aponina DSM 107014.</title>
        <authorList>
            <person name="Marter P."/>
            <person name="Huang S."/>
        </authorList>
    </citation>
    <scope>NUCLEOTIDE SEQUENCE</scope>
    <source>
        <strain evidence="2">JP213</strain>
    </source>
</reference>
<proteinExistence type="predicted"/>
<accession>A0A941JNN8</accession>
<dbReference type="Gene3D" id="2.40.50.180">
    <property type="entry name" value="CheA-289, Domain 4"/>
    <property type="match status" value="1"/>
</dbReference>
<dbReference type="SUPFAM" id="SSF50341">
    <property type="entry name" value="CheW-like"/>
    <property type="match status" value="1"/>
</dbReference>
<dbReference type="Gene3D" id="2.30.30.40">
    <property type="entry name" value="SH3 Domains"/>
    <property type="match status" value="1"/>
</dbReference>
<evidence type="ECO:0000313" key="3">
    <source>
        <dbReference type="Proteomes" id="UP000767446"/>
    </source>
</evidence>